<evidence type="ECO:0000256" key="1">
    <source>
        <dbReference type="ARBA" id="ARBA00022741"/>
    </source>
</evidence>
<keyword evidence="5" id="KW-0251">Elongation factor</keyword>
<feature type="domain" description="Translation elongation factor EFG/EF2" evidence="4">
    <location>
        <begin position="55"/>
        <end position="170"/>
    </location>
</feature>
<dbReference type="PANTHER" id="PTHR43636:SF2">
    <property type="entry name" value="ELONGATION FACTOR G, MITOCHONDRIAL"/>
    <property type="match status" value="1"/>
</dbReference>
<evidence type="ECO:0000256" key="3">
    <source>
        <dbReference type="ARBA" id="ARBA00023134"/>
    </source>
</evidence>
<dbReference type="Pfam" id="PF00679">
    <property type="entry name" value="EFG_C"/>
    <property type="match status" value="1"/>
</dbReference>
<evidence type="ECO:0000256" key="2">
    <source>
        <dbReference type="ARBA" id="ARBA00022917"/>
    </source>
</evidence>
<dbReference type="Gene3D" id="3.30.230.10">
    <property type="match status" value="1"/>
</dbReference>
<dbReference type="PANTHER" id="PTHR43636">
    <property type="entry name" value="ELONGATION FACTOR G, MITOCHONDRIAL"/>
    <property type="match status" value="1"/>
</dbReference>
<protein>
    <submittedName>
        <fullName evidence="5">Elongation factor G, domain IV</fullName>
    </submittedName>
</protein>
<dbReference type="Pfam" id="PF03764">
    <property type="entry name" value="EFG_IV"/>
    <property type="match status" value="1"/>
</dbReference>
<dbReference type="SUPFAM" id="SSF54211">
    <property type="entry name" value="Ribosomal protein S5 domain 2-like"/>
    <property type="match status" value="1"/>
</dbReference>
<evidence type="ECO:0000313" key="5">
    <source>
        <dbReference type="EMBL" id="SHE50663.1"/>
    </source>
</evidence>
<dbReference type="SMART" id="SM00889">
    <property type="entry name" value="EFG_IV"/>
    <property type="match status" value="1"/>
</dbReference>
<dbReference type="SUPFAM" id="SSF54980">
    <property type="entry name" value="EF-G C-terminal domain-like"/>
    <property type="match status" value="2"/>
</dbReference>
<dbReference type="AlphaFoldDB" id="A0A1M4U1V4"/>
<dbReference type="InterPro" id="IPR000640">
    <property type="entry name" value="EFG_V-like"/>
</dbReference>
<evidence type="ECO:0000313" key="6">
    <source>
        <dbReference type="Proteomes" id="UP000184533"/>
    </source>
</evidence>
<dbReference type="InterPro" id="IPR035647">
    <property type="entry name" value="EFG_III/V"/>
</dbReference>
<keyword evidence="1" id="KW-0547">Nucleotide-binding</keyword>
<proteinExistence type="predicted"/>
<dbReference type="GO" id="GO:0003746">
    <property type="term" value="F:translation elongation factor activity"/>
    <property type="evidence" value="ECO:0007669"/>
    <property type="project" value="UniProtKB-KW"/>
</dbReference>
<dbReference type="EMBL" id="FQVC01000001">
    <property type="protein sequence ID" value="SHE50663.1"/>
    <property type="molecule type" value="Genomic_DNA"/>
</dbReference>
<dbReference type="InterPro" id="IPR020568">
    <property type="entry name" value="Ribosomal_Su5_D2-typ_SF"/>
</dbReference>
<dbReference type="GO" id="GO:0003924">
    <property type="term" value="F:GTPase activity"/>
    <property type="evidence" value="ECO:0007669"/>
    <property type="project" value="TreeGrafter"/>
</dbReference>
<sequence>MALGQLAEQDPLINLRKDDSQQEMFISLYGEVQKEVIGQILLDDFHVAAVFDETRPICVERPAGIGEAVDRVPDPFIATIALTLEPGAIDSGVVFRIGIEFGYLPMSYYTAIEDAVRETLKQGLHGWAVTDCIVTMTEAIRIRDWGPMTNAAEHRKLAPLVVMAALQRAGTVVCAPMNQFRLEVPVEALAPVLGLLARLGATAEASEIGAVRCTITGTIAAFQLHDLGRQLPGLTHGEGMLESSFSHYEPVQGVVPKRQRTGINPLNRGEYLRGVATGEY</sequence>
<reference evidence="5 6" key="1">
    <citation type="submission" date="2016-11" db="EMBL/GenBank/DDBJ databases">
        <authorList>
            <person name="Jaros S."/>
            <person name="Januszkiewicz K."/>
            <person name="Wedrychowicz H."/>
        </authorList>
    </citation>
    <scope>NUCLEOTIDE SEQUENCE [LARGE SCALE GENOMIC DNA]</scope>
    <source>
        <strain evidence="5 6">DSM 17137</strain>
    </source>
</reference>
<dbReference type="GO" id="GO:0005525">
    <property type="term" value="F:GTP binding"/>
    <property type="evidence" value="ECO:0007669"/>
    <property type="project" value="UniProtKB-KW"/>
</dbReference>
<keyword evidence="3" id="KW-0342">GTP-binding</keyword>
<dbReference type="Proteomes" id="UP000184533">
    <property type="component" value="Unassembled WGS sequence"/>
</dbReference>
<name>A0A1M4U1V4_9HYPH</name>
<dbReference type="Gene3D" id="3.30.70.870">
    <property type="entry name" value="Elongation Factor G (Translational Gtpase), domain 3"/>
    <property type="match status" value="1"/>
</dbReference>
<dbReference type="InterPro" id="IPR014721">
    <property type="entry name" value="Ribsml_uS5_D2-typ_fold_subgr"/>
</dbReference>
<gene>
    <name evidence="5" type="ORF">SAMN02745223_00581</name>
</gene>
<evidence type="ECO:0000259" key="4">
    <source>
        <dbReference type="SMART" id="SM00889"/>
    </source>
</evidence>
<keyword evidence="2" id="KW-0648">Protein biosynthesis</keyword>
<organism evidence="5 6">
    <name type="scientific">Devosia limi DSM 17137</name>
    <dbReference type="NCBI Taxonomy" id="1121477"/>
    <lineage>
        <taxon>Bacteria</taxon>
        <taxon>Pseudomonadati</taxon>
        <taxon>Pseudomonadota</taxon>
        <taxon>Alphaproteobacteria</taxon>
        <taxon>Hyphomicrobiales</taxon>
        <taxon>Devosiaceae</taxon>
        <taxon>Devosia</taxon>
    </lineage>
</organism>
<dbReference type="InterPro" id="IPR005517">
    <property type="entry name" value="Transl_elong_EFG/EF2_IV"/>
</dbReference>
<accession>A0A1M4U1V4</accession>